<evidence type="ECO:0000313" key="1">
    <source>
        <dbReference type="EMBL" id="CAE82010.1"/>
    </source>
</evidence>
<feature type="non-terminal residue" evidence="1">
    <location>
        <position position="36"/>
    </location>
</feature>
<proteinExistence type="predicted"/>
<protein>
    <submittedName>
        <fullName evidence="1">Class II MHC E-beta 2 (d) gene exon 4</fullName>
    </submittedName>
</protein>
<sequence>DSVHICTEQVVERSHGHGARSVHPRSGAVLLFKESE</sequence>
<feature type="non-terminal residue" evidence="1">
    <location>
        <position position="1"/>
    </location>
</feature>
<reference evidence="1" key="1">
    <citation type="journal article" date="1986" name="EMBO J.">
        <title>The mouse E beta 2 gene: a class II MHC beta gene with limited intraspecies polymorphism and an unusual pattern of transcription.</title>
        <authorList>
            <person name="Braunstein N.S."/>
            <person name="Germain R.N."/>
        </authorList>
    </citation>
    <scope>NUCLEOTIDE SEQUENCE</scope>
</reference>
<name>Q6LBV8_MOUSE</name>
<dbReference type="AlphaFoldDB" id="Q6LBV8"/>
<dbReference type="EMBL" id="X05320">
    <property type="protein sequence ID" value="CAE82010.1"/>
    <property type="molecule type" value="Genomic_DNA"/>
</dbReference>
<accession>Q6LBV8</accession>
<organism evidence="1">
    <name type="scientific">Mus musculus</name>
    <name type="common">Mouse</name>
    <dbReference type="NCBI Taxonomy" id="10090"/>
    <lineage>
        <taxon>Eukaryota</taxon>
        <taxon>Metazoa</taxon>
        <taxon>Chordata</taxon>
        <taxon>Craniata</taxon>
        <taxon>Vertebrata</taxon>
        <taxon>Euteleostomi</taxon>
        <taxon>Mammalia</taxon>
        <taxon>Eutheria</taxon>
        <taxon>Euarchontoglires</taxon>
        <taxon>Glires</taxon>
        <taxon>Rodentia</taxon>
        <taxon>Myomorpha</taxon>
        <taxon>Muroidea</taxon>
        <taxon>Muridae</taxon>
        <taxon>Murinae</taxon>
        <taxon>Mus</taxon>
        <taxon>Mus</taxon>
    </lineage>
</organism>